<reference evidence="1" key="2">
    <citation type="submission" date="2023-06" db="EMBL/GenBank/DDBJ databases">
        <authorList>
            <person name="Ma L."/>
            <person name="Liu K.-W."/>
            <person name="Li Z."/>
            <person name="Hsiao Y.-Y."/>
            <person name="Qi Y."/>
            <person name="Fu T."/>
            <person name="Tang G."/>
            <person name="Zhang D."/>
            <person name="Sun W.-H."/>
            <person name="Liu D.-K."/>
            <person name="Li Y."/>
            <person name="Chen G.-Z."/>
            <person name="Liu X.-D."/>
            <person name="Liao X.-Y."/>
            <person name="Jiang Y.-T."/>
            <person name="Yu X."/>
            <person name="Hao Y."/>
            <person name="Huang J."/>
            <person name="Zhao X.-W."/>
            <person name="Ke S."/>
            <person name="Chen Y.-Y."/>
            <person name="Wu W.-L."/>
            <person name="Hsu J.-L."/>
            <person name="Lin Y.-F."/>
            <person name="Huang M.-D."/>
            <person name="Li C.-Y."/>
            <person name="Huang L."/>
            <person name="Wang Z.-W."/>
            <person name="Zhao X."/>
            <person name="Zhong W.-Y."/>
            <person name="Peng D.-H."/>
            <person name="Ahmad S."/>
            <person name="Lan S."/>
            <person name="Zhang J.-S."/>
            <person name="Tsai W.-C."/>
            <person name="Van De Peer Y."/>
            <person name="Liu Z.-J."/>
        </authorList>
    </citation>
    <scope>NUCLEOTIDE SEQUENCE</scope>
    <source>
        <strain evidence="1">CP</strain>
        <tissue evidence="1">Leaves</tissue>
    </source>
</reference>
<evidence type="ECO:0000313" key="2">
    <source>
        <dbReference type="Proteomes" id="UP001180020"/>
    </source>
</evidence>
<reference evidence="1" key="1">
    <citation type="journal article" date="2023" name="Nat. Commun.">
        <title>Diploid and tetraploid genomes of Acorus and the evolution of monocots.</title>
        <authorList>
            <person name="Ma L."/>
            <person name="Liu K.W."/>
            <person name="Li Z."/>
            <person name="Hsiao Y.Y."/>
            <person name="Qi Y."/>
            <person name="Fu T."/>
            <person name="Tang G.D."/>
            <person name="Zhang D."/>
            <person name="Sun W.H."/>
            <person name="Liu D.K."/>
            <person name="Li Y."/>
            <person name="Chen G.Z."/>
            <person name="Liu X.D."/>
            <person name="Liao X.Y."/>
            <person name="Jiang Y.T."/>
            <person name="Yu X."/>
            <person name="Hao Y."/>
            <person name="Huang J."/>
            <person name="Zhao X.W."/>
            <person name="Ke S."/>
            <person name="Chen Y.Y."/>
            <person name="Wu W.L."/>
            <person name="Hsu J.L."/>
            <person name="Lin Y.F."/>
            <person name="Huang M.D."/>
            <person name="Li C.Y."/>
            <person name="Huang L."/>
            <person name="Wang Z.W."/>
            <person name="Zhao X."/>
            <person name="Zhong W.Y."/>
            <person name="Peng D.H."/>
            <person name="Ahmad S."/>
            <person name="Lan S."/>
            <person name="Zhang J.S."/>
            <person name="Tsai W.C."/>
            <person name="Van de Peer Y."/>
            <person name="Liu Z.J."/>
        </authorList>
    </citation>
    <scope>NUCLEOTIDE SEQUENCE</scope>
    <source>
        <strain evidence="1">CP</strain>
    </source>
</reference>
<keyword evidence="2" id="KW-1185">Reference proteome</keyword>
<protein>
    <submittedName>
        <fullName evidence="1">Uncharacterized protein</fullName>
    </submittedName>
</protein>
<name>A0AAV9D3V8_ACOCL</name>
<accession>A0AAV9D3V8</accession>
<gene>
    <name evidence="1" type="ORF">QJS10_CPA16g00865</name>
</gene>
<sequence length="134" mass="14940">MATSGWLTQKIVPIIHRTPKLGASKLKNEIQTKYNLTLPYSRVLKARGSLSGDSVQDHCQSRMLNLIVRQSKLVLAHSRLFQVSGVIQSVLLVYMLFSAGSLSLQDHCQSRMFNLIVRQIQASSSTFQVIPGDL</sequence>
<dbReference type="EMBL" id="JAUJYO010000016">
    <property type="protein sequence ID" value="KAK1294818.1"/>
    <property type="molecule type" value="Genomic_DNA"/>
</dbReference>
<dbReference type="AlphaFoldDB" id="A0AAV9D3V8"/>
<comment type="caution">
    <text evidence="1">The sequence shown here is derived from an EMBL/GenBank/DDBJ whole genome shotgun (WGS) entry which is preliminary data.</text>
</comment>
<proteinExistence type="predicted"/>
<organism evidence="1 2">
    <name type="scientific">Acorus calamus</name>
    <name type="common">Sweet flag</name>
    <dbReference type="NCBI Taxonomy" id="4465"/>
    <lineage>
        <taxon>Eukaryota</taxon>
        <taxon>Viridiplantae</taxon>
        <taxon>Streptophyta</taxon>
        <taxon>Embryophyta</taxon>
        <taxon>Tracheophyta</taxon>
        <taxon>Spermatophyta</taxon>
        <taxon>Magnoliopsida</taxon>
        <taxon>Liliopsida</taxon>
        <taxon>Acoraceae</taxon>
        <taxon>Acorus</taxon>
    </lineage>
</organism>
<dbReference type="Proteomes" id="UP001180020">
    <property type="component" value="Unassembled WGS sequence"/>
</dbReference>
<evidence type="ECO:0000313" key="1">
    <source>
        <dbReference type="EMBL" id="KAK1294818.1"/>
    </source>
</evidence>